<accession>A0A813KY51</accession>
<dbReference type="InterPro" id="IPR057433">
    <property type="entry name" value="LMF1/2_C"/>
</dbReference>
<evidence type="ECO:0000313" key="12">
    <source>
        <dbReference type="Proteomes" id="UP000626109"/>
    </source>
</evidence>
<evidence type="ECO:0000256" key="1">
    <source>
        <dbReference type="ARBA" id="ARBA00001947"/>
    </source>
</evidence>
<organism evidence="11 12">
    <name type="scientific">Polarella glacialis</name>
    <name type="common">Dinoflagellate</name>
    <dbReference type="NCBI Taxonomy" id="89957"/>
    <lineage>
        <taxon>Eukaryota</taxon>
        <taxon>Sar</taxon>
        <taxon>Alveolata</taxon>
        <taxon>Dinophyceae</taxon>
        <taxon>Suessiales</taxon>
        <taxon>Suessiaceae</taxon>
        <taxon>Polarella</taxon>
    </lineage>
</organism>
<feature type="transmembrane region" description="Helical" evidence="9">
    <location>
        <begin position="1536"/>
        <end position="1555"/>
    </location>
</feature>
<evidence type="ECO:0000256" key="3">
    <source>
        <dbReference type="ARBA" id="ARBA00010550"/>
    </source>
</evidence>
<evidence type="ECO:0000256" key="8">
    <source>
        <dbReference type="ARBA" id="ARBA00023049"/>
    </source>
</evidence>
<feature type="transmembrane region" description="Helical" evidence="9">
    <location>
        <begin position="1502"/>
        <end position="1524"/>
    </location>
</feature>
<keyword evidence="4" id="KW-0645">Protease</keyword>
<dbReference type="EMBL" id="CAJNNW010032268">
    <property type="protein sequence ID" value="CAE8712100.1"/>
    <property type="molecule type" value="Genomic_DNA"/>
</dbReference>
<protein>
    <recommendedName>
        <fullName evidence="10">AAA+ ATPase domain-containing protein</fullName>
    </recommendedName>
</protein>
<name>A0A813KY51_POLGL</name>
<dbReference type="SUPFAM" id="SSF140990">
    <property type="entry name" value="FtsH protease domain-like"/>
    <property type="match status" value="1"/>
</dbReference>
<dbReference type="GO" id="GO:0016887">
    <property type="term" value="F:ATP hydrolysis activity"/>
    <property type="evidence" value="ECO:0007669"/>
    <property type="project" value="InterPro"/>
</dbReference>
<reference evidence="11" key="1">
    <citation type="submission" date="2021-02" db="EMBL/GenBank/DDBJ databases">
        <authorList>
            <person name="Dougan E. K."/>
            <person name="Rhodes N."/>
            <person name="Thang M."/>
            <person name="Chan C."/>
        </authorList>
    </citation>
    <scope>NUCLEOTIDE SEQUENCE</scope>
</reference>
<dbReference type="Proteomes" id="UP000626109">
    <property type="component" value="Unassembled WGS sequence"/>
</dbReference>
<keyword evidence="7" id="KW-0862">Zinc</keyword>
<sequence>MACQLLRSHSPLERPRRSRLGPVVFAGVLCALCARFYAPATSTAAVSLTGSTATPATGSENSTASKPIWILPLEIELRHKRWRRIKLIRILNEVSQTRKYSTTALHLEQQGPDGSRLVQPEREDGISNKAQVGSRPPPELFQLLQVEDRIRRLRHLRRIARARQAAARSSQKLAELRQPPLKRALAWATQAAGAFTIVRALHHVARDMLEDVTFRVPSTMSKVSRGHAIKQGVDAPPGPAELRAMWEVAQPLVDAFWQALALRAIRGKLTPQVAGLEAHVPDVSLEDVAGIGSAKAEALEIVECLMAPARFASLGAKCPKGLLLTGPPGCGKTLLAKAIASTAAVPFISRSGADFNGRFAGTGTQLVKELFRVARSMAPAVILIDELDYIGRRRGEERGGGLETDRSAALTQLLAEMDGFNSAEGVVVIGTTNRPDILDKALTRPGRFDRKVTVPLPDLLGRHKIIRTHAQRLALEDPSSRRLTGADAGAPVDWMGWAKRTPGFSGADLAGLVNEAAMAAAREGALGVGERHVQAAYSKSLTGVPSGRHPSAAEMELTASHEAGHAVVNEAMRASLGAQGLGGFRTVAHISIVPAGGTGGVTQFAEPDEGKRLPESRRVLIAELAVAMGGRAAEELETGEGEATMGARSDIDMATRMATDMVAVGGLSEVVGPRSLNAGMNPSQELMRQVDEEVSKLLRKALVAARAALGKNRALHAALTKELIQRETLDGEACLAFSLSALAGLCFAFTALAKNLDLSSVFAPMAWHTDGRRIGCVQVREQRFNSVGKRDPELEHYPEMENGAYAEHETLCITRLRHTRKLFKEGSIPFQAAAMGALDGVKLGALAAAGLLALLWQTAKARKSQRAVVEHLTRLAEERLRLVRLAMRMLAEPLPSDAQGAYLFQQLDSNLQSMTSAALELSRRLPATRLLVLDVRNEELPVGVPNGYGGAPAMLAQMDAAGVPRSQVDVEAYDHQTHRMVHTLVEAECAVRHAKSKGWRSLIVVAPPFHLLRAAMTTASVAAREAPDMAISAFAGSPLPWEETAVHSQGMVGTRLEFLDSELARIERYTEKGDIHPWAELEQRFVRGPRTRLFYFLGLHPGLVVRRLTATLRATSVACDGGIQRLEARPFAGSRAVFDDLRALLQEIRRFARSSEDACESGARPMWQALTLLGVVAGATASLAHVAAARPEAAGLSGSYWIARMVALRLLMFVYVFAFSMAIRQNKALIGDHGILPARRLLDRVDENVSLKLAAESKVAEDGTEEYRQSGGVRQLLARVERLPTLLWLAPNRRKLDAWLDGLAWTGLFLSLLGLLLGGASAAHLLALWLIYHSINAVGQRWYSFGWESQLLETTLLALLAAPLYSGMAFADGARPSAVAVWAFRWLAFRIMLGAGLIKVRGSRCWLDQTAMCHHLETQPVPNPLSRSFHTMPRSFLLFATACNHVVELLAPWLVLIPVRAANVMFGTLHIVFQLTLICTGNLSFLNWLTIVPGIWFFDDAVFVSALPPALAKLASTAVLSAAAHARSGILGTSEVVLVLARDALAVAIIGWLSIPVYRNLLGPRGGSRQRMNSAFPREIVLPGWLLRSMDVLCCCVPCASNLGKSYQDHGGDEQKAADEPSWKRRRLAGTSSSSCKSPPFRFDLQSLRLLNSYGAFGSVNVERVEIIFEGCHDVGLGDSPIWQPYTFRVAVDDPNKRPVWLAPYHHRLDWCRWIASCRGRRAVRLGLEEPWVLAFAARLLLGSTAVRGLLAPGGDPFEGGPPPHCIRAELYLYRFAPPSRLPGDPYWLREHVGQYLPPVGLQDLAPSLQREGYIDS</sequence>
<feature type="transmembrane region" description="Helical" evidence="9">
    <location>
        <begin position="1201"/>
        <end position="1223"/>
    </location>
</feature>
<comment type="similarity">
    <text evidence="3">In the N-terminal section; belongs to the AAA ATPase family.</text>
</comment>
<dbReference type="InterPro" id="IPR003593">
    <property type="entry name" value="AAA+_ATPase"/>
</dbReference>
<dbReference type="GO" id="GO:0005524">
    <property type="term" value="F:ATP binding"/>
    <property type="evidence" value="ECO:0007669"/>
    <property type="project" value="InterPro"/>
</dbReference>
<dbReference type="Pfam" id="PF01434">
    <property type="entry name" value="Peptidase_M41"/>
    <property type="match status" value="1"/>
</dbReference>
<evidence type="ECO:0000259" key="10">
    <source>
        <dbReference type="SMART" id="SM00382"/>
    </source>
</evidence>
<dbReference type="GO" id="GO:0051604">
    <property type="term" value="P:protein maturation"/>
    <property type="evidence" value="ECO:0007669"/>
    <property type="project" value="InterPro"/>
</dbReference>
<dbReference type="Gene3D" id="3.40.50.300">
    <property type="entry name" value="P-loop containing nucleotide triphosphate hydrolases"/>
    <property type="match status" value="1"/>
</dbReference>
<dbReference type="GO" id="GO:0006508">
    <property type="term" value="P:proteolysis"/>
    <property type="evidence" value="ECO:0007669"/>
    <property type="project" value="UniProtKB-KW"/>
</dbReference>
<proteinExistence type="inferred from homology"/>
<dbReference type="InterPro" id="IPR000642">
    <property type="entry name" value="Peptidase_M41"/>
</dbReference>
<evidence type="ECO:0000256" key="9">
    <source>
        <dbReference type="SAM" id="Phobius"/>
    </source>
</evidence>
<evidence type="ECO:0000313" key="11">
    <source>
        <dbReference type="EMBL" id="CAE8712100.1"/>
    </source>
</evidence>
<keyword evidence="8" id="KW-0482">Metalloprotease</keyword>
<dbReference type="InterPro" id="IPR037219">
    <property type="entry name" value="Peptidase_M41-like"/>
</dbReference>
<dbReference type="SUPFAM" id="SSF52540">
    <property type="entry name" value="P-loop containing nucleoside triphosphate hydrolases"/>
    <property type="match status" value="1"/>
</dbReference>
<evidence type="ECO:0000256" key="7">
    <source>
        <dbReference type="ARBA" id="ARBA00022833"/>
    </source>
</evidence>
<comment type="cofactor">
    <cofactor evidence="1">
        <name>Zn(2+)</name>
        <dbReference type="ChEBI" id="CHEBI:29105"/>
    </cofactor>
</comment>
<feature type="transmembrane region" description="Helical" evidence="9">
    <location>
        <begin position="1436"/>
        <end position="1459"/>
    </location>
</feature>
<dbReference type="PANTHER" id="PTHR23076:SF97">
    <property type="entry name" value="ATP-DEPENDENT ZINC METALLOPROTEASE YME1L1"/>
    <property type="match status" value="1"/>
</dbReference>
<evidence type="ECO:0000256" key="5">
    <source>
        <dbReference type="ARBA" id="ARBA00022723"/>
    </source>
</evidence>
<evidence type="ECO:0000256" key="2">
    <source>
        <dbReference type="ARBA" id="ARBA00010044"/>
    </source>
</evidence>
<comment type="caution">
    <text evidence="11">The sequence shown here is derived from an EMBL/GenBank/DDBJ whole genome shotgun (WGS) entry which is preliminary data.</text>
</comment>
<keyword evidence="5" id="KW-0479">Metal-binding</keyword>
<dbReference type="Pfam" id="PF00004">
    <property type="entry name" value="AAA"/>
    <property type="match status" value="1"/>
</dbReference>
<dbReference type="PROSITE" id="PS00674">
    <property type="entry name" value="AAA"/>
    <property type="match status" value="1"/>
</dbReference>
<dbReference type="GO" id="GO:0004176">
    <property type="term" value="F:ATP-dependent peptidase activity"/>
    <property type="evidence" value="ECO:0007669"/>
    <property type="project" value="InterPro"/>
</dbReference>
<keyword evidence="9" id="KW-1133">Transmembrane helix</keyword>
<gene>
    <name evidence="11" type="ORF">PGLA2088_LOCUS36839</name>
</gene>
<dbReference type="SMART" id="SM00382">
    <property type="entry name" value="AAA"/>
    <property type="match status" value="1"/>
</dbReference>
<evidence type="ECO:0000256" key="6">
    <source>
        <dbReference type="ARBA" id="ARBA00022801"/>
    </source>
</evidence>
<keyword evidence="9" id="KW-0812">Transmembrane</keyword>
<dbReference type="GO" id="GO:0046872">
    <property type="term" value="F:metal ion binding"/>
    <property type="evidence" value="ECO:0007669"/>
    <property type="project" value="UniProtKB-KW"/>
</dbReference>
<dbReference type="Pfam" id="PF06762">
    <property type="entry name" value="LMF1"/>
    <property type="match status" value="1"/>
</dbReference>
<dbReference type="Gene3D" id="1.10.8.60">
    <property type="match status" value="1"/>
</dbReference>
<feature type="transmembrane region" description="Helical" evidence="9">
    <location>
        <begin position="1170"/>
        <end position="1189"/>
    </location>
</feature>
<dbReference type="Pfam" id="PF17862">
    <property type="entry name" value="AAA_lid_3"/>
    <property type="match status" value="1"/>
</dbReference>
<dbReference type="InterPro" id="IPR057434">
    <property type="entry name" value="LMF1/2_N"/>
</dbReference>
<keyword evidence="6" id="KW-0378">Hydrolase</keyword>
<dbReference type="InterPro" id="IPR003959">
    <property type="entry name" value="ATPase_AAA_core"/>
</dbReference>
<dbReference type="GO" id="GO:0004222">
    <property type="term" value="F:metalloendopeptidase activity"/>
    <property type="evidence" value="ECO:0007669"/>
    <property type="project" value="InterPro"/>
</dbReference>
<dbReference type="FunFam" id="3.40.50.300:FF:002568">
    <property type="entry name" value="Cell division protein (FtsH)"/>
    <property type="match status" value="1"/>
</dbReference>
<feature type="domain" description="AAA+ ATPase" evidence="10">
    <location>
        <begin position="318"/>
        <end position="458"/>
    </location>
</feature>
<comment type="similarity">
    <text evidence="2">In the C-terminal section; belongs to the peptidase M41 family.</text>
</comment>
<feature type="transmembrane region" description="Helical" evidence="9">
    <location>
        <begin position="1351"/>
        <end position="1371"/>
    </location>
</feature>
<dbReference type="PANTHER" id="PTHR23076">
    <property type="entry name" value="METALLOPROTEASE M41 FTSH"/>
    <property type="match status" value="1"/>
</dbReference>
<dbReference type="InterPro" id="IPR003960">
    <property type="entry name" value="ATPase_AAA_CS"/>
</dbReference>
<dbReference type="Pfam" id="PF25179">
    <property type="entry name" value="LMF1_C"/>
    <property type="match status" value="1"/>
</dbReference>
<feature type="transmembrane region" description="Helical" evidence="9">
    <location>
        <begin position="1303"/>
        <end position="1331"/>
    </location>
</feature>
<dbReference type="InterPro" id="IPR027417">
    <property type="entry name" value="P-loop_NTPase"/>
</dbReference>
<dbReference type="InterPro" id="IPR041569">
    <property type="entry name" value="AAA_lid_3"/>
</dbReference>
<dbReference type="Gene3D" id="1.20.58.760">
    <property type="entry name" value="Peptidase M41"/>
    <property type="match status" value="1"/>
</dbReference>
<keyword evidence="9" id="KW-0472">Membrane</keyword>
<evidence type="ECO:0000256" key="4">
    <source>
        <dbReference type="ARBA" id="ARBA00022670"/>
    </source>
</evidence>
<feature type="transmembrane region" description="Helical" evidence="9">
    <location>
        <begin position="1471"/>
        <end position="1496"/>
    </location>
</feature>